<evidence type="ECO:0000313" key="3">
    <source>
        <dbReference type="Proteomes" id="UP001387364"/>
    </source>
</evidence>
<gene>
    <name evidence="2" type="ORF">WDJ61_08015</name>
</gene>
<dbReference type="Proteomes" id="UP001387364">
    <property type="component" value="Chromosome"/>
</dbReference>
<proteinExistence type="predicted"/>
<keyword evidence="3" id="KW-1185">Reference proteome</keyword>
<organism evidence="2 3">
    <name type="scientific">Bacillus kandeliae</name>
    <dbReference type="NCBI Taxonomy" id="3129297"/>
    <lineage>
        <taxon>Bacteria</taxon>
        <taxon>Bacillati</taxon>
        <taxon>Bacillota</taxon>
        <taxon>Bacilli</taxon>
        <taxon>Bacillales</taxon>
        <taxon>Bacillaceae</taxon>
        <taxon>Bacillus</taxon>
    </lineage>
</organism>
<name>A0ABZ2NBB9_9BACI</name>
<dbReference type="RefSeq" id="WP_338754317.1">
    <property type="nucleotide sequence ID" value="NZ_CP147404.1"/>
</dbReference>
<reference evidence="2 3" key="1">
    <citation type="submission" date="2024-02" db="EMBL/GenBank/DDBJ databases">
        <title>Seven novel Bacillus-like species.</title>
        <authorList>
            <person name="Liu G."/>
        </authorList>
    </citation>
    <scope>NUCLEOTIDE SEQUENCE [LARGE SCALE GENOMIC DNA]</scope>
    <source>
        <strain evidence="2 3">FJAT-52991</strain>
    </source>
</reference>
<protein>
    <recommendedName>
        <fullName evidence="1">DUF8052 domain-containing protein</fullName>
    </recommendedName>
</protein>
<sequence length="177" mass="20779">MERVKDVQTVVHELANIYVPFFDVERGGKIGSTNLAFSAVYNRRDERYMFTKKIKVWGVDNQQIVFVAAPELQVSEEYVDQLMTDMIHSIKEYVPQHGEHMSTVFTGIIITNRSVTSEVIRTIEKVRRLKFLKFGTQGWVEMYIAILDHSTKEIYMHKKGKIFIEPLYHYLKEEEKA</sequence>
<evidence type="ECO:0000259" key="1">
    <source>
        <dbReference type="Pfam" id="PF26226"/>
    </source>
</evidence>
<accession>A0ABZ2NBB9</accession>
<dbReference type="EMBL" id="CP147404">
    <property type="protein sequence ID" value="WXB94560.1"/>
    <property type="molecule type" value="Genomic_DNA"/>
</dbReference>
<dbReference type="InterPro" id="IPR058365">
    <property type="entry name" value="DUF8052"/>
</dbReference>
<evidence type="ECO:0000313" key="2">
    <source>
        <dbReference type="EMBL" id="WXB94560.1"/>
    </source>
</evidence>
<feature type="domain" description="DUF8052" evidence="1">
    <location>
        <begin position="8"/>
        <end position="163"/>
    </location>
</feature>
<dbReference type="Pfam" id="PF26226">
    <property type="entry name" value="DUF8052"/>
    <property type="match status" value="1"/>
</dbReference>